<keyword evidence="3" id="KW-1185">Reference proteome</keyword>
<accession>A0A8T9SX04</accession>
<dbReference type="PANTHER" id="PTHR48098">
    <property type="entry name" value="ENTEROCHELIN ESTERASE-RELATED"/>
    <property type="match status" value="1"/>
</dbReference>
<dbReference type="InterPro" id="IPR029058">
    <property type="entry name" value="AB_hydrolase_fold"/>
</dbReference>
<dbReference type="InterPro" id="IPR034660">
    <property type="entry name" value="DinB/YfiT-like"/>
</dbReference>
<dbReference type="Proteomes" id="UP000829925">
    <property type="component" value="Chromosome"/>
</dbReference>
<protein>
    <submittedName>
        <fullName evidence="2">Alpha/beta hydrolase-fold protein</fullName>
    </submittedName>
</protein>
<dbReference type="SUPFAM" id="SSF53474">
    <property type="entry name" value="alpha/beta-Hydrolases"/>
    <property type="match status" value="1"/>
</dbReference>
<dbReference type="InterPro" id="IPR024775">
    <property type="entry name" value="DinB-like"/>
</dbReference>
<keyword evidence="2" id="KW-0378">Hydrolase</keyword>
<feature type="domain" description="DinB-like" evidence="1">
    <location>
        <begin position="362"/>
        <end position="497"/>
    </location>
</feature>
<dbReference type="InterPro" id="IPR050583">
    <property type="entry name" value="Mycobacterial_A85_antigen"/>
</dbReference>
<dbReference type="GO" id="GO:0016787">
    <property type="term" value="F:hydrolase activity"/>
    <property type="evidence" value="ECO:0007669"/>
    <property type="project" value="UniProtKB-KW"/>
</dbReference>
<dbReference type="KEGG" id="haei:MUN82_05895"/>
<evidence type="ECO:0000259" key="1">
    <source>
        <dbReference type="Pfam" id="PF12867"/>
    </source>
</evidence>
<dbReference type="PANTHER" id="PTHR48098:SF6">
    <property type="entry name" value="FERRI-BACILLIBACTIN ESTERASE BESA"/>
    <property type="match status" value="1"/>
</dbReference>
<dbReference type="Pfam" id="PF00756">
    <property type="entry name" value="Esterase"/>
    <property type="match status" value="1"/>
</dbReference>
<dbReference type="Pfam" id="PF12867">
    <property type="entry name" value="DinB_2"/>
    <property type="match status" value="1"/>
</dbReference>
<dbReference type="Gene3D" id="3.40.50.1820">
    <property type="entry name" value="alpha/beta hydrolase"/>
    <property type="match status" value="1"/>
</dbReference>
<sequence>MNQPVSFPTQNTTVTVVRRLRLASRALRRTVRFDVVLPPGYDPAAPAPYPVLYLNDGQDLRRLHLPATLNALYRHRAVQPFVLVAIQAGVRVQEYGTAAYADYLGRGSRAKHYTEFLLTEMLPYAQARYHVSAAPSEVVVAGFSLSGLAAFDFVWHHPEVALRAGVFSGSFWWRRRALDQGYTDADRLMHLLVREGQAAPGQRFWLQTGTLDETNDRNHNGIIDAIEDTLDLMTELEHHGLRPDQEVRYVEVVDGRHNQATWGRILPDFLQWAFGQAEAGEWLTADELLGSRRVWGSPSRLARHRRRLRPQPATLPPYPNAASLADFPLQPAIQRPQPGQYPAYFDESYIPRVPVGANPLVQLEQQLREVQQVVGQLTDEQALTNYGPGKWSIKEALIHVLDSERVFAYRALCFARGEQQTLPGFDQDAYVPEAGANNRPLADILTEYAAVRSATLALFRSFTPAQLDRVGFTASGPVSVRALLFAIPGHEAHHLHLLRERYLPLLP</sequence>
<dbReference type="AlphaFoldDB" id="A0A8T9SX04"/>
<dbReference type="RefSeq" id="WP_245095728.1">
    <property type="nucleotide sequence ID" value="NZ_CP095053.1"/>
</dbReference>
<dbReference type="EMBL" id="CP095053">
    <property type="protein sequence ID" value="UOR06628.1"/>
    <property type="molecule type" value="Genomic_DNA"/>
</dbReference>
<dbReference type="Gene3D" id="1.20.120.450">
    <property type="entry name" value="dinb family like domain"/>
    <property type="match status" value="1"/>
</dbReference>
<evidence type="ECO:0000313" key="3">
    <source>
        <dbReference type="Proteomes" id="UP000829925"/>
    </source>
</evidence>
<proteinExistence type="predicted"/>
<gene>
    <name evidence="2" type="ORF">MUN82_05895</name>
</gene>
<reference evidence="2 3" key="1">
    <citation type="submission" date="2022-04" db="EMBL/GenBank/DDBJ databases">
        <title>Hymenobacter sp. isolated from the air.</title>
        <authorList>
            <person name="Won M."/>
            <person name="Lee C.-M."/>
            <person name="Woen H.-Y."/>
            <person name="Kwon S.-W."/>
        </authorList>
    </citation>
    <scope>NUCLEOTIDE SEQUENCE [LARGE SCALE GENOMIC DNA]</scope>
    <source>
        <strain evidence="3">5413 J-13</strain>
    </source>
</reference>
<dbReference type="InterPro" id="IPR000801">
    <property type="entry name" value="Esterase-like"/>
</dbReference>
<name>A0A8T9SX04_9BACT</name>
<evidence type="ECO:0000313" key="2">
    <source>
        <dbReference type="EMBL" id="UOR06628.1"/>
    </source>
</evidence>
<organism evidence="2 3">
    <name type="scientific">Hymenobacter aerilatus</name>
    <dbReference type="NCBI Taxonomy" id="2932251"/>
    <lineage>
        <taxon>Bacteria</taxon>
        <taxon>Pseudomonadati</taxon>
        <taxon>Bacteroidota</taxon>
        <taxon>Cytophagia</taxon>
        <taxon>Cytophagales</taxon>
        <taxon>Hymenobacteraceae</taxon>
        <taxon>Hymenobacter</taxon>
    </lineage>
</organism>
<dbReference type="SUPFAM" id="SSF109854">
    <property type="entry name" value="DinB/YfiT-like putative metalloenzymes"/>
    <property type="match status" value="1"/>
</dbReference>